<keyword evidence="10" id="KW-0067">ATP-binding</keyword>
<evidence type="ECO:0000256" key="1">
    <source>
        <dbReference type="ARBA" id="ARBA00001946"/>
    </source>
</evidence>
<dbReference type="GO" id="GO:0009570">
    <property type="term" value="C:chloroplast stroma"/>
    <property type="evidence" value="ECO:0007669"/>
    <property type="project" value="UniProtKB-ARBA"/>
</dbReference>
<organism evidence="19 20">
    <name type="scientific">Auxenochlorella protothecoides</name>
    <name type="common">Green microalga</name>
    <name type="synonym">Chlorella protothecoides</name>
    <dbReference type="NCBI Taxonomy" id="3075"/>
    <lineage>
        <taxon>Eukaryota</taxon>
        <taxon>Viridiplantae</taxon>
        <taxon>Chlorophyta</taxon>
        <taxon>core chlorophytes</taxon>
        <taxon>Trebouxiophyceae</taxon>
        <taxon>Chlorellales</taxon>
        <taxon>Chlorellaceae</taxon>
        <taxon>Auxenochlorella</taxon>
    </lineage>
</organism>
<accession>A0A3M7KZN1</accession>
<reference evidence="20" key="1">
    <citation type="journal article" date="2018" name="Algal Res.">
        <title>Characterization of plant carbon substrate utilization by Auxenochlorella protothecoides.</title>
        <authorList>
            <person name="Vogler B.W."/>
            <person name="Starkenburg S.R."/>
            <person name="Sudasinghe N."/>
            <person name="Schambach J.Y."/>
            <person name="Rollin J.A."/>
            <person name="Pattathil S."/>
            <person name="Barry A.N."/>
        </authorList>
    </citation>
    <scope>NUCLEOTIDE SEQUENCE [LARGE SCALE GENOMIC DNA]</scope>
    <source>
        <strain evidence="20">UTEX 25</strain>
    </source>
</reference>
<dbReference type="PRINTS" id="PR01050">
    <property type="entry name" value="PYRUVTKNASE"/>
</dbReference>
<evidence type="ECO:0000313" key="19">
    <source>
        <dbReference type="EMBL" id="RMZ55978.1"/>
    </source>
</evidence>
<feature type="domain" description="Pyruvate kinase barrel" evidence="17">
    <location>
        <begin position="288"/>
        <end position="611"/>
    </location>
</feature>
<evidence type="ECO:0000256" key="9">
    <source>
        <dbReference type="ARBA" id="ARBA00022777"/>
    </source>
</evidence>
<comment type="caution">
    <text evidence="19">The sequence shown here is derived from an EMBL/GenBank/DDBJ whole genome shotgun (WGS) entry which is preliminary data.</text>
</comment>
<comment type="cofactor">
    <cofactor evidence="1">
        <name>Mg(2+)</name>
        <dbReference type="ChEBI" id="CHEBI:18420"/>
    </cofactor>
</comment>
<dbReference type="InterPro" id="IPR015795">
    <property type="entry name" value="Pyrv_Knase_C"/>
</dbReference>
<evidence type="ECO:0000256" key="11">
    <source>
        <dbReference type="ARBA" id="ARBA00022842"/>
    </source>
</evidence>
<evidence type="ECO:0000259" key="18">
    <source>
        <dbReference type="Pfam" id="PF02887"/>
    </source>
</evidence>
<dbReference type="Gene3D" id="3.20.20.60">
    <property type="entry name" value="Phosphoenolpyruvate-binding domains"/>
    <property type="match status" value="1"/>
</dbReference>
<dbReference type="InterPro" id="IPR015813">
    <property type="entry name" value="Pyrv/PenolPyrv_kinase-like_dom"/>
</dbReference>
<evidence type="ECO:0000313" key="20">
    <source>
        <dbReference type="Proteomes" id="UP000279271"/>
    </source>
</evidence>
<evidence type="ECO:0000256" key="10">
    <source>
        <dbReference type="ARBA" id="ARBA00022840"/>
    </source>
</evidence>
<evidence type="ECO:0000259" key="17">
    <source>
        <dbReference type="Pfam" id="PF00224"/>
    </source>
</evidence>
<feature type="region of interest" description="Disordered" evidence="16">
    <location>
        <begin position="784"/>
        <end position="814"/>
    </location>
</feature>
<dbReference type="Pfam" id="PF00224">
    <property type="entry name" value="PK"/>
    <property type="match status" value="1"/>
</dbReference>
<dbReference type="GO" id="GO:0000287">
    <property type="term" value="F:magnesium ion binding"/>
    <property type="evidence" value="ECO:0007669"/>
    <property type="project" value="InterPro"/>
</dbReference>
<evidence type="ECO:0000256" key="8">
    <source>
        <dbReference type="ARBA" id="ARBA00022741"/>
    </source>
</evidence>
<comment type="cofactor">
    <cofactor evidence="2">
        <name>K(+)</name>
        <dbReference type="ChEBI" id="CHEBI:29103"/>
    </cofactor>
</comment>
<keyword evidence="7" id="KW-0479">Metal-binding</keyword>
<dbReference type="InterPro" id="IPR015806">
    <property type="entry name" value="Pyrv_Knase_insert_dom_sf"/>
</dbReference>
<sequence>MLLLPAQSTLLHRFGAERYPILAHTFSGKMVSQGACTTKFFPLPAATYGPHVYMLEVSSADTLCRWMGYAKAGSVRETTLHVLGLSVGAIKMSPFEVIKERSTKIMVSVECLKAGQKACTADKNGNIGTGNKGNNNFGDYNDGNHNIGNSNMGDLNWGYNNKGTNLRCNNAIGTRKVLNMCSLKELGKSVLRDYNQPPPSPPKKASPPPPKKAPPPPSTKMPAHTAARVLCTATPPVNRGGGRPEPSRPTTATSAVAGYAKGISLSPSLASQQLDDEDGEYSLNAPPRKTKTVCTIGPTSCDREAFFRLADSGMNVVRLNMSHGDHASHQQVIDLVREYNAMGRRNLAIMLDTKGPEVRSGDVTQPLELRAGETVTFTIVAGADGTNNRIGVNYDGFIDDVELGDILLVDGGIMSAVVRSKTDTDVVTEIVDGGSMKSRRHLNIRGKSANLPAITDRDWADIRFGLEQGVDYYALSFVRTADVIYELKDWLARAGATGTSAIGVLAKIESADSVANLDAILDAVDGAMVARGDLGAELPVEEVPYWQSKIVRGCRKRGKPVIVATNMLESMIKCPTPTRAEVSDIAIAVREGADAVMLSGETAHGSFPFKSLDVMAMVARRTERAMLSYEGARRYGSEESDAIDWIMPPSRSMNSLSDVGISEMFAYHAVTMANTIRTSLVVFSRKGHMPALLSHYRPDYPIYCFTENEAVQRRMALLHGVTAIYTRFSEKAAVTFDAAIEELKQRGYVKGGQLVAIVQSGRQPIWRSSSTHSIAVRAVPRDVVPDDSDEEEEEKAKAKAAKVGRAGVTPAILT</sequence>
<keyword evidence="6 15" id="KW-0808">Transferase</keyword>
<comment type="pathway">
    <text evidence="3 15">Carbohydrate degradation; glycolysis; pyruvate from D-glyceraldehyde 3-phosphate: step 5/5.</text>
</comment>
<dbReference type="EMBL" id="QOKY01000154">
    <property type="protein sequence ID" value="RMZ55978.1"/>
    <property type="molecule type" value="Genomic_DNA"/>
</dbReference>
<feature type="domain" description="Pyruvate kinase C-terminal" evidence="18">
    <location>
        <begin position="665"/>
        <end position="760"/>
    </location>
</feature>
<evidence type="ECO:0000256" key="14">
    <source>
        <dbReference type="ARBA" id="ARBA00048152"/>
    </source>
</evidence>
<dbReference type="GO" id="GO:0004743">
    <property type="term" value="F:pyruvate kinase activity"/>
    <property type="evidence" value="ECO:0007669"/>
    <property type="project" value="UniProtKB-EC"/>
</dbReference>
<dbReference type="PROSITE" id="PS00110">
    <property type="entry name" value="PYRUVATE_KINASE"/>
    <property type="match status" value="1"/>
</dbReference>
<evidence type="ECO:0000256" key="16">
    <source>
        <dbReference type="SAM" id="MobiDB-lite"/>
    </source>
</evidence>
<evidence type="ECO:0000256" key="13">
    <source>
        <dbReference type="ARBA" id="ARBA00023317"/>
    </source>
</evidence>
<evidence type="ECO:0000256" key="5">
    <source>
        <dbReference type="ARBA" id="ARBA00012142"/>
    </source>
</evidence>
<dbReference type="InterPro" id="IPR040442">
    <property type="entry name" value="Pyrv_kinase-like_dom_sf"/>
</dbReference>
<evidence type="ECO:0000256" key="6">
    <source>
        <dbReference type="ARBA" id="ARBA00022679"/>
    </source>
</evidence>
<dbReference type="NCBIfam" id="NF004491">
    <property type="entry name" value="PRK05826.1"/>
    <property type="match status" value="1"/>
</dbReference>
<keyword evidence="12 15" id="KW-0324">Glycolysis</keyword>
<proteinExistence type="inferred from homology"/>
<dbReference type="GO" id="GO:0030955">
    <property type="term" value="F:potassium ion binding"/>
    <property type="evidence" value="ECO:0007669"/>
    <property type="project" value="InterPro"/>
</dbReference>
<comment type="catalytic activity">
    <reaction evidence="14 15">
        <text>pyruvate + ATP = phosphoenolpyruvate + ADP + H(+)</text>
        <dbReference type="Rhea" id="RHEA:18157"/>
        <dbReference type="ChEBI" id="CHEBI:15361"/>
        <dbReference type="ChEBI" id="CHEBI:15378"/>
        <dbReference type="ChEBI" id="CHEBI:30616"/>
        <dbReference type="ChEBI" id="CHEBI:58702"/>
        <dbReference type="ChEBI" id="CHEBI:456216"/>
        <dbReference type="EC" id="2.7.1.40"/>
    </reaction>
</comment>
<keyword evidence="8" id="KW-0547">Nucleotide-binding</keyword>
<keyword evidence="11 15" id="KW-0460">Magnesium</keyword>
<evidence type="ECO:0000256" key="15">
    <source>
        <dbReference type="RuleBase" id="RU000504"/>
    </source>
</evidence>
<evidence type="ECO:0000256" key="4">
    <source>
        <dbReference type="ARBA" id="ARBA00008663"/>
    </source>
</evidence>
<dbReference type="AlphaFoldDB" id="A0A3M7KZN1"/>
<dbReference type="InterPro" id="IPR036918">
    <property type="entry name" value="Pyrv_Knase_C_sf"/>
</dbReference>
<dbReference type="PANTHER" id="PTHR11817">
    <property type="entry name" value="PYRUVATE KINASE"/>
    <property type="match status" value="1"/>
</dbReference>
<dbReference type="InterPro" id="IPR018209">
    <property type="entry name" value="Pyrv_Knase_AS"/>
</dbReference>
<feature type="region of interest" description="Disordered" evidence="16">
    <location>
        <begin position="191"/>
        <end position="253"/>
    </location>
</feature>
<dbReference type="Pfam" id="PF02887">
    <property type="entry name" value="PK_C"/>
    <property type="match status" value="1"/>
</dbReference>
<evidence type="ECO:0000256" key="3">
    <source>
        <dbReference type="ARBA" id="ARBA00004997"/>
    </source>
</evidence>
<dbReference type="FunFam" id="3.20.20.60:FF:000025">
    <property type="entry name" value="Pyruvate kinase"/>
    <property type="match status" value="1"/>
</dbReference>
<evidence type="ECO:0000256" key="12">
    <source>
        <dbReference type="ARBA" id="ARBA00023152"/>
    </source>
</evidence>
<dbReference type="Gene3D" id="2.40.33.10">
    <property type="entry name" value="PK beta-barrel domain-like"/>
    <property type="match status" value="1"/>
</dbReference>
<name>A0A3M7KZN1_AUXPR</name>
<dbReference type="GO" id="GO:0016301">
    <property type="term" value="F:kinase activity"/>
    <property type="evidence" value="ECO:0007669"/>
    <property type="project" value="UniProtKB-KW"/>
</dbReference>
<dbReference type="SUPFAM" id="SSF50800">
    <property type="entry name" value="PK beta-barrel domain-like"/>
    <property type="match status" value="1"/>
</dbReference>
<dbReference type="NCBIfam" id="TIGR01064">
    <property type="entry name" value="pyruv_kin"/>
    <property type="match status" value="1"/>
</dbReference>
<evidence type="ECO:0000256" key="7">
    <source>
        <dbReference type="ARBA" id="ARBA00022723"/>
    </source>
</evidence>
<dbReference type="SUPFAM" id="SSF51621">
    <property type="entry name" value="Phosphoenolpyruvate/pyruvate domain"/>
    <property type="match status" value="1"/>
</dbReference>
<dbReference type="InterPro" id="IPR011037">
    <property type="entry name" value="Pyrv_Knase-like_insert_dom_sf"/>
</dbReference>
<protein>
    <recommendedName>
        <fullName evidence="5 15">Pyruvate kinase</fullName>
        <ecNumber evidence="5 15">2.7.1.40</ecNumber>
    </recommendedName>
</protein>
<dbReference type="InterPro" id="IPR001697">
    <property type="entry name" value="Pyr_Knase"/>
</dbReference>
<dbReference type="InterPro" id="IPR015793">
    <property type="entry name" value="Pyrv_Knase_brl"/>
</dbReference>
<dbReference type="GO" id="GO:0005524">
    <property type="term" value="F:ATP binding"/>
    <property type="evidence" value="ECO:0007669"/>
    <property type="project" value="UniProtKB-KW"/>
</dbReference>
<dbReference type="EC" id="2.7.1.40" evidence="5 15"/>
<feature type="compositionally biased region" description="Pro residues" evidence="16">
    <location>
        <begin position="196"/>
        <end position="219"/>
    </location>
</feature>
<dbReference type="SUPFAM" id="SSF52935">
    <property type="entry name" value="PK C-terminal domain-like"/>
    <property type="match status" value="1"/>
</dbReference>
<dbReference type="Proteomes" id="UP000279271">
    <property type="component" value="Unassembled WGS sequence"/>
</dbReference>
<keyword evidence="13" id="KW-0670">Pyruvate</keyword>
<dbReference type="Gene3D" id="3.40.1380.20">
    <property type="entry name" value="Pyruvate kinase, C-terminal domain"/>
    <property type="match status" value="1"/>
</dbReference>
<comment type="similarity">
    <text evidence="4 15">Belongs to the pyruvate kinase family.</text>
</comment>
<gene>
    <name evidence="19" type="ORF">APUTEX25_004402</name>
</gene>
<evidence type="ECO:0000256" key="2">
    <source>
        <dbReference type="ARBA" id="ARBA00001958"/>
    </source>
</evidence>
<keyword evidence="9 15" id="KW-0418">Kinase</keyword>
<dbReference type="UniPathway" id="UPA00109">
    <property type="reaction ID" value="UER00188"/>
</dbReference>